<evidence type="ECO:0000256" key="7">
    <source>
        <dbReference type="PROSITE-ProRule" id="PRU00221"/>
    </source>
</evidence>
<evidence type="ECO:0000256" key="2">
    <source>
        <dbReference type="ARBA" id="ARBA00009482"/>
    </source>
</evidence>
<keyword evidence="4 7" id="KW-0853">WD repeat</keyword>
<feature type="domain" description="DUF1899" evidence="9">
    <location>
        <begin position="1"/>
        <end position="63"/>
    </location>
</feature>
<evidence type="ECO:0000259" key="9">
    <source>
        <dbReference type="SMART" id="SM01166"/>
    </source>
</evidence>
<proteinExistence type="inferred from homology"/>
<keyword evidence="6" id="KW-0009">Actin-binding</keyword>
<evidence type="ECO:0000256" key="3">
    <source>
        <dbReference type="ARBA" id="ARBA00022490"/>
    </source>
</evidence>
<evidence type="ECO:0000256" key="5">
    <source>
        <dbReference type="ARBA" id="ARBA00022737"/>
    </source>
</evidence>
<dbReference type="SMART" id="SM01166">
    <property type="entry name" value="DUF1899"/>
    <property type="match status" value="1"/>
</dbReference>
<dbReference type="SUPFAM" id="SSF50978">
    <property type="entry name" value="WD40 repeat-like"/>
    <property type="match status" value="1"/>
</dbReference>
<dbReference type="PROSITE" id="PS00678">
    <property type="entry name" value="WD_REPEATS_1"/>
    <property type="match status" value="1"/>
</dbReference>
<dbReference type="Gene3D" id="2.130.10.10">
    <property type="entry name" value="YVTN repeat-like/Quinoprotein amine dehydrogenase"/>
    <property type="match status" value="1"/>
</dbReference>
<dbReference type="InterPro" id="IPR015943">
    <property type="entry name" value="WD40/YVTN_repeat-like_dom_sf"/>
</dbReference>
<dbReference type="PROSITE" id="PS50294">
    <property type="entry name" value="WD_REPEATS_REGION"/>
    <property type="match status" value="1"/>
</dbReference>
<dbReference type="Pfam" id="PF08953">
    <property type="entry name" value="DUF1899"/>
    <property type="match status" value="1"/>
</dbReference>
<dbReference type="Pfam" id="PF00400">
    <property type="entry name" value="WD40"/>
    <property type="match status" value="1"/>
</dbReference>
<dbReference type="PANTHER" id="PTHR10856:SF20">
    <property type="entry name" value="CORONIN-7"/>
    <property type="match status" value="1"/>
</dbReference>
<comment type="similarity">
    <text evidence="2 8">Belongs to the WD repeat coronin family.</text>
</comment>
<keyword evidence="3" id="KW-0963">Cytoplasm</keyword>
<evidence type="ECO:0000256" key="4">
    <source>
        <dbReference type="ARBA" id="ARBA00022574"/>
    </source>
</evidence>
<dbReference type="InterPro" id="IPR015505">
    <property type="entry name" value="Coronin"/>
</dbReference>
<sequence>MVRTTQYRHIFGEVVGQSQFYTDLKPANNAVMSHTIRANKTYFSIGLEGTGGRLGVFPLSNTGRLNKPIPCIETGFDVHDFDFHSFQDNVMATGGDSGAVQVWTIPEGGLASLKSNLTTPTIQLLAHGGKINTIDFHPSANNVLASTATDNKIILWDIQSEQPQVTIPNTDATINITWNATGTVLAASNKDNKILIYDVRTRTPSSEGEGLGGTKGTRIEWIGGKNQIFAIGFTKESNERRYKLMDTRMMNEALYSERIDYGSGVFYTHYQEGMDVIAIWGKGDSSLKFIEMSDEQPYCRYLTDYTSLTMQIGIAFLPLSVCDVKEVEFARILKLTNENTVQPHRLFVPRTRKEYFQDDIFPPSQIRAEVPSQTAQQYFAGEEAEPLRVNLNPGLPLYSEAPKIVRKMKKYKEVVEEDPTKVEEKTLDSIYNKMIEKRDADLPLAHELNEGVDSDEWSE</sequence>
<evidence type="ECO:0000256" key="1">
    <source>
        <dbReference type="ARBA" id="ARBA00004496"/>
    </source>
</evidence>
<dbReference type="SMART" id="SM01167">
    <property type="entry name" value="DUF1900"/>
    <property type="match status" value="1"/>
</dbReference>
<protein>
    <recommendedName>
        <fullName evidence="8">Coronin</fullName>
    </recommendedName>
</protein>
<accession>A0A6B2L3J3</accession>
<organism evidence="10">
    <name type="scientific">Arcella intermedia</name>
    <dbReference type="NCBI Taxonomy" id="1963864"/>
    <lineage>
        <taxon>Eukaryota</taxon>
        <taxon>Amoebozoa</taxon>
        <taxon>Tubulinea</taxon>
        <taxon>Elardia</taxon>
        <taxon>Arcellinida</taxon>
        <taxon>Sphaerothecina</taxon>
        <taxon>Arcellidae</taxon>
        <taxon>Arcella</taxon>
    </lineage>
</organism>
<reference evidence="10" key="1">
    <citation type="journal article" date="2020" name="J. Eukaryot. Microbiol.">
        <title>De novo Sequencing, Assembly and Annotation of the Transcriptome for the Free-Living Testate Amoeba Arcella intermedia.</title>
        <authorList>
            <person name="Ribeiro G.M."/>
            <person name="Porfirio-Sousa A.L."/>
            <person name="Maurer-Alcala X.X."/>
            <person name="Katz L.A."/>
            <person name="Lahr D.J.G."/>
        </authorList>
    </citation>
    <scope>NUCLEOTIDE SEQUENCE</scope>
</reference>
<dbReference type="EMBL" id="GIBP01002561">
    <property type="protein sequence ID" value="NDV31530.1"/>
    <property type="molecule type" value="Transcribed_RNA"/>
</dbReference>
<dbReference type="AlphaFoldDB" id="A0A6B2L3J3"/>
<keyword evidence="5 8" id="KW-0677">Repeat</keyword>
<dbReference type="PROSITE" id="PS50082">
    <property type="entry name" value="WD_REPEATS_2"/>
    <property type="match status" value="1"/>
</dbReference>
<comment type="subcellular location">
    <subcellularLocation>
        <location evidence="1">Cytoplasm</location>
    </subcellularLocation>
</comment>
<evidence type="ECO:0000313" key="10">
    <source>
        <dbReference type="EMBL" id="NDV31530.1"/>
    </source>
</evidence>
<dbReference type="InterPro" id="IPR001680">
    <property type="entry name" value="WD40_rpt"/>
</dbReference>
<dbReference type="GO" id="GO:0005737">
    <property type="term" value="C:cytoplasm"/>
    <property type="evidence" value="ECO:0007669"/>
    <property type="project" value="UniProtKB-SubCell"/>
</dbReference>
<dbReference type="GO" id="GO:0003779">
    <property type="term" value="F:actin binding"/>
    <property type="evidence" value="ECO:0007669"/>
    <property type="project" value="UniProtKB-KW"/>
</dbReference>
<evidence type="ECO:0000256" key="6">
    <source>
        <dbReference type="ARBA" id="ARBA00023203"/>
    </source>
</evidence>
<dbReference type="InterPro" id="IPR019775">
    <property type="entry name" value="WD40_repeat_CS"/>
</dbReference>
<feature type="repeat" description="WD" evidence="7">
    <location>
        <begin position="124"/>
        <end position="166"/>
    </location>
</feature>
<dbReference type="Pfam" id="PF16300">
    <property type="entry name" value="WD40_4"/>
    <property type="match status" value="1"/>
</dbReference>
<name>A0A6B2L3J3_9EUKA</name>
<dbReference type="InterPro" id="IPR036322">
    <property type="entry name" value="WD40_repeat_dom_sf"/>
</dbReference>
<dbReference type="SMART" id="SM00320">
    <property type="entry name" value="WD40"/>
    <property type="match status" value="3"/>
</dbReference>
<evidence type="ECO:0000256" key="8">
    <source>
        <dbReference type="RuleBase" id="RU280818"/>
    </source>
</evidence>
<dbReference type="PANTHER" id="PTHR10856">
    <property type="entry name" value="CORONIN"/>
    <property type="match status" value="1"/>
</dbReference>
<dbReference type="InterPro" id="IPR015048">
    <property type="entry name" value="DUF1899"/>
</dbReference>